<reference evidence="1 2" key="1">
    <citation type="submission" date="2024-09" db="EMBL/GenBank/DDBJ databases">
        <authorList>
            <person name="Sun Q."/>
            <person name="Mori K."/>
        </authorList>
    </citation>
    <scope>NUCLEOTIDE SEQUENCE [LARGE SCALE GENOMIC DNA]</scope>
    <source>
        <strain evidence="1 2">NCAIM B.02604</strain>
    </source>
</reference>
<evidence type="ECO:0000313" key="1">
    <source>
        <dbReference type="EMBL" id="MFC0582115.1"/>
    </source>
</evidence>
<evidence type="ECO:0000313" key="2">
    <source>
        <dbReference type="Proteomes" id="UP001589862"/>
    </source>
</evidence>
<dbReference type="RefSeq" id="WP_377459046.1">
    <property type="nucleotide sequence ID" value="NZ_JBHLUB010000029.1"/>
</dbReference>
<proteinExistence type="predicted"/>
<protein>
    <submittedName>
        <fullName evidence="1">Uncharacterized protein</fullName>
    </submittedName>
</protein>
<keyword evidence="2" id="KW-1185">Reference proteome</keyword>
<dbReference type="EMBL" id="JBHLUB010000029">
    <property type="protein sequence ID" value="MFC0582115.1"/>
    <property type="molecule type" value="Genomic_DNA"/>
</dbReference>
<gene>
    <name evidence="1" type="ORF">ACFFFR_06920</name>
</gene>
<name>A0ABV6PAG8_9MICC</name>
<accession>A0ABV6PAG8</accession>
<organism evidence="1 2">
    <name type="scientific">Micrococcoides hystricis</name>
    <dbReference type="NCBI Taxonomy" id="1572761"/>
    <lineage>
        <taxon>Bacteria</taxon>
        <taxon>Bacillati</taxon>
        <taxon>Actinomycetota</taxon>
        <taxon>Actinomycetes</taxon>
        <taxon>Micrococcales</taxon>
        <taxon>Micrococcaceae</taxon>
        <taxon>Micrococcoides</taxon>
    </lineage>
</organism>
<dbReference type="Proteomes" id="UP001589862">
    <property type="component" value="Unassembled WGS sequence"/>
</dbReference>
<comment type="caution">
    <text evidence="1">The sequence shown here is derived from an EMBL/GenBank/DDBJ whole genome shotgun (WGS) entry which is preliminary data.</text>
</comment>
<sequence length="178" mass="20106">MNSSPAAIIGEPGPFGYTLVRDGNGYLLRDSGLEPVARWHMPKEDFFDKLPFGLGKNLEIPTLTSGESAHVELLGRFAMPVQLNNGKTNAMLRSSHNGWLQLGPRRYTITHHLFLRTDMRRDGQLILRGHGHGRFRKQRVTHVDCQDELDQLASELLWHLFGLGRGRAFGGMLDFDPF</sequence>